<dbReference type="PANTHER" id="PTHR30469">
    <property type="entry name" value="MULTIDRUG RESISTANCE PROTEIN MDTA"/>
    <property type="match status" value="1"/>
</dbReference>
<dbReference type="Pfam" id="PF25917">
    <property type="entry name" value="BSH_RND"/>
    <property type="match status" value="1"/>
</dbReference>
<dbReference type="Gene3D" id="1.10.287.470">
    <property type="entry name" value="Helix hairpin bin"/>
    <property type="match status" value="1"/>
</dbReference>
<dbReference type="InterPro" id="IPR058625">
    <property type="entry name" value="MdtA-like_BSH"/>
</dbReference>
<evidence type="ECO:0000259" key="3">
    <source>
        <dbReference type="Pfam" id="PF25954"/>
    </source>
</evidence>
<dbReference type="InterPro" id="IPR006143">
    <property type="entry name" value="RND_pump_MFP"/>
</dbReference>
<dbReference type="PANTHER" id="PTHR30469:SF37">
    <property type="entry name" value="RAGD PROTEIN"/>
    <property type="match status" value="1"/>
</dbReference>
<proteinExistence type="inferred from homology"/>
<evidence type="ECO:0000259" key="4">
    <source>
        <dbReference type="Pfam" id="PF25989"/>
    </source>
</evidence>
<dbReference type="Pfam" id="PF25989">
    <property type="entry name" value="YknX_C"/>
    <property type="match status" value="1"/>
</dbReference>
<dbReference type="PROSITE" id="PS51257">
    <property type="entry name" value="PROKAR_LIPOPROTEIN"/>
    <property type="match status" value="1"/>
</dbReference>
<accession>A0ABV3ZIZ9</accession>
<dbReference type="Proteomes" id="UP001560573">
    <property type="component" value="Unassembled WGS sequence"/>
</dbReference>
<dbReference type="Gene3D" id="2.40.50.100">
    <property type="match status" value="1"/>
</dbReference>
<comment type="caution">
    <text evidence="5">The sequence shown here is derived from an EMBL/GenBank/DDBJ whole genome shotgun (WGS) entry which is preliminary data.</text>
</comment>
<evidence type="ECO:0000256" key="1">
    <source>
        <dbReference type="ARBA" id="ARBA00009477"/>
    </source>
</evidence>
<feature type="domain" description="CusB-like beta-barrel" evidence="3">
    <location>
        <begin position="213"/>
        <end position="284"/>
    </location>
</feature>
<dbReference type="RefSeq" id="WP_369331268.1">
    <property type="nucleotide sequence ID" value="NZ_JAULBC010000007.1"/>
</dbReference>
<dbReference type="InterPro" id="IPR058792">
    <property type="entry name" value="Beta-barrel_RND_2"/>
</dbReference>
<keyword evidence="6" id="KW-1185">Reference proteome</keyword>
<gene>
    <name evidence="5" type="ORF">QTN47_20305</name>
</gene>
<organism evidence="5 6">
    <name type="scientific">Danxiaibacter flavus</name>
    <dbReference type="NCBI Taxonomy" id="3049108"/>
    <lineage>
        <taxon>Bacteria</taxon>
        <taxon>Pseudomonadati</taxon>
        <taxon>Bacteroidota</taxon>
        <taxon>Chitinophagia</taxon>
        <taxon>Chitinophagales</taxon>
        <taxon>Chitinophagaceae</taxon>
        <taxon>Danxiaibacter</taxon>
    </lineage>
</organism>
<protein>
    <submittedName>
        <fullName evidence="5">Efflux RND transporter periplasmic adaptor subunit</fullName>
    </submittedName>
</protein>
<sequence>MKPIITSILIISTVACNQSQPKQQESITSTAGNADSVKTFLLHQDTVTKDISLPGELVANEVVQVRAKVQGYIRKLSVDIGARVTKGQVLALVDAPEIKSRLSELNEKVKGTHARYQSSKDYFDRIDSASKGQGVIAQSEWQRTKNQMLADSAEYSAAVFAASSYKQIGDYLAIVAPYNGVITKRNIVIGSFVGTPNEKPLFELEDNSLLRLRVGVPEIYTNAILLDNSGTVTTRSLPDKKFKASLARKAGSIDNDTRSEIWEFEISNTTAELKPGSYADVKLKFTRPRPSFVVPVSAVVSTLEKRFVIKVAAGNTQWIDVRTGFNMGDRTEIFGDLLTGDTIVTKGNEELKAGKKVIVQVSK</sequence>
<comment type="similarity">
    <text evidence="1">Belongs to the membrane fusion protein (MFP) (TC 8.A.1) family.</text>
</comment>
<evidence type="ECO:0000313" key="6">
    <source>
        <dbReference type="Proteomes" id="UP001560573"/>
    </source>
</evidence>
<dbReference type="Pfam" id="PF25954">
    <property type="entry name" value="Beta-barrel_RND_2"/>
    <property type="match status" value="1"/>
</dbReference>
<feature type="domain" description="YknX-like C-terminal permuted SH3-like" evidence="4">
    <location>
        <begin position="293"/>
        <end position="359"/>
    </location>
</feature>
<dbReference type="EMBL" id="JAULBC010000007">
    <property type="protein sequence ID" value="MEX6689861.1"/>
    <property type="molecule type" value="Genomic_DNA"/>
</dbReference>
<evidence type="ECO:0000259" key="2">
    <source>
        <dbReference type="Pfam" id="PF25917"/>
    </source>
</evidence>
<dbReference type="NCBIfam" id="TIGR01730">
    <property type="entry name" value="RND_mfp"/>
    <property type="match status" value="1"/>
</dbReference>
<dbReference type="Gene3D" id="2.40.30.170">
    <property type="match status" value="1"/>
</dbReference>
<feature type="domain" description="Multidrug resistance protein MdtA-like barrel-sandwich hybrid" evidence="2">
    <location>
        <begin position="61"/>
        <end position="199"/>
    </location>
</feature>
<name>A0ABV3ZIZ9_9BACT</name>
<evidence type="ECO:0000313" key="5">
    <source>
        <dbReference type="EMBL" id="MEX6689861.1"/>
    </source>
</evidence>
<dbReference type="SUPFAM" id="SSF111369">
    <property type="entry name" value="HlyD-like secretion proteins"/>
    <property type="match status" value="1"/>
</dbReference>
<reference evidence="5 6" key="1">
    <citation type="submission" date="2023-07" db="EMBL/GenBank/DDBJ databases">
        <authorList>
            <person name="Lian W.-H."/>
        </authorList>
    </citation>
    <scope>NUCLEOTIDE SEQUENCE [LARGE SCALE GENOMIC DNA]</scope>
    <source>
        <strain evidence="5 6">SYSU DXS3180</strain>
    </source>
</reference>
<dbReference type="Gene3D" id="2.40.420.20">
    <property type="match status" value="1"/>
</dbReference>
<dbReference type="InterPro" id="IPR058637">
    <property type="entry name" value="YknX-like_C"/>
</dbReference>